<proteinExistence type="predicted"/>
<evidence type="ECO:0000256" key="1">
    <source>
        <dbReference type="SAM" id="Phobius"/>
    </source>
</evidence>
<keyword evidence="3" id="KW-1185">Reference proteome</keyword>
<evidence type="ECO:0000313" key="2">
    <source>
        <dbReference type="EMBL" id="KZM71441.1"/>
    </source>
</evidence>
<dbReference type="STRING" id="455432.AWN90_01385"/>
<evidence type="ECO:0008006" key="4">
    <source>
        <dbReference type="Google" id="ProtNLM"/>
    </source>
</evidence>
<feature type="transmembrane region" description="Helical" evidence="1">
    <location>
        <begin position="35"/>
        <end position="51"/>
    </location>
</feature>
<comment type="caution">
    <text evidence="2">The sequence shown here is derived from an EMBL/GenBank/DDBJ whole genome shotgun (WGS) entry which is preliminary data.</text>
</comment>
<feature type="transmembrane region" description="Helical" evidence="1">
    <location>
        <begin position="63"/>
        <end position="83"/>
    </location>
</feature>
<keyword evidence="1" id="KW-0472">Membrane</keyword>
<accession>A0A164KIX4</accession>
<keyword evidence="1" id="KW-1133">Transmembrane helix</keyword>
<reference evidence="2 3" key="1">
    <citation type="submission" date="2016-04" db="EMBL/GenBank/DDBJ databases">
        <authorList>
            <person name="Evans L.H."/>
            <person name="Alamgir A."/>
            <person name="Owens N."/>
            <person name="Weber N.D."/>
            <person name="Virtaneva K."/>
            <person name="Barbian K."/>
            <person name="Babar A."/>
            <person name="Rosenke K."/>
        </authorList>
    </citation>
    <scope>NUCLEOTIDE SEQUENCE [LARGE SCALE GENOMIC DNA]</scope>
    <source>
        <strain evidence="2 3">IFM 0406</strain>
    </source>
</reference>
<keyword evidence="1" id="KW-0812">Transmembrane</keyword>
<dbReference type="EMBL" id="LWGR01000012">
    <property type="protein sequence ID" value="KZM71441.1"/>
    <property type="molecule type" value="Genomic_DNA"/>
</dbReference>
<gene>
    <name evidence="2" type="ORF">AWN90_01385</name>
</gene>
<feature type="transmembrane region" description="Helical" evidence="1">
    <location>
        <begin position="119"/>
        <end position="141"/>
    </location>
</feature>
<name>A0A164KIX4_9NOCA</name>
<organism evidence="2 3">
    <name type="scientific">Nocardia terpenica</name>
    <dbReference type="NCBI Taxonomy" id="455432"/>
    <lineage>
        <taxon>Bacteria</taxon>
        <taxon>Bacillati</taxon>
        <taxon>Actinomycetota</taxon>
        <taxon>Actinomycetes</taxon>
        <taxon>Mycobacteriales</taxon>
        <taxon>Nocardiaceae</taxon>
        <taxon>Nocardia</taxon>
    </lineage>
</organism>
<dbReference type="Proteomes" id="UP000076512">
    <property type="component" value="Unassembled WGS sequence"/>
</dbReference>
<evidence type="ECO:0000313" key="3">
    <source>
        <dbReference type="Proteomes" id="UP000076512"/>
    </source>
</evidence>
<feature type="transmembrane region" description="Helical" evidence="1">
    <location>
        <begin position="6"/>
        <end position="23"/>
    </location>
</feature>
<dbReference type="RefSeq" id="WP_067576941.1">
    <property type="nucleotide sequence ID" value="NZ_JABMCZ010000003.1"/>
</dbReference>
<dbReference type="AlphaFoldDB" id="A0A164KIX4"/>
<feature type="transmembrane region" description="Helical" evidence="1">
    <location>
        <begin position="95"/>
        <end position="113"/>
    </location>
</feature>
<sequence length="163" mass="17683">MNGMQNTVFEGAVIVLILGWIMYRQMRWQVLDQRRMWRMPIILAVIGVFQLKSAVSGVQISTVAVSLLVLSAVLSVAVGAAMGQLSQLRAADGQILARTGWVGSLLWLVLVAVRIGVDVWAHSVGATIVTAVGVILLMLALNRVGRSAVLLRRSEQFRLVAAH</sequence>
<dbReference type="OrthoDB" id="4878571at2"/>
<protein>
    <recommendedName>
        <fullName evidence="4">DUF1453 domain-containing protein</fullName>
    </recommendedName>
</protein>